<dbReference type="PANTHER" id="PTHR39201">
    <property type="entry name" value="EXPORTED PROTEIN-RELATED"/>
    <property type="match status" value="1"/>
</dbReference>
<dbReference type="Proteomes" id="UP000095541">
    <property type="component" value="Unassembled WGS sequence"/>
</dbReference>
<dbReference type="AlphaFoldDB" id="A0A174P1J4"/>
<name>A0A174P1J4_BACT4</name>
<dbReference type="GO" id="GO:0010181">
    <property type="term" value="F:FMN binding"/>
    <property type="evidence" value="ECO:0007669"/>
    <property type="project" value="InterPro"/>
</dbReference>
<sequence length="225" mass="25488">MKAFVKFILSVCMLSLLLLLFAFCSKNEEIETENSNNNTTNTEDTISFDDKEVLIAYFSRANYVPEGTDGVSGATNKAGNTQTVAYYIEQQIGGDIFEIIPERNYPVSHSDCSAIAQQEVKDNARPALVSHVEDMEKYTIVFVGFPIWVYREPMAVLTFLEEYDFKGKTVIPFCTSMAVGIEQSMDDFRNIIPDAHIKQGLRLGYTLSGDWKTEIDKWLNELEDK</sequence>
<keyword evidence="1" id="KW-0732">Signal</keyword>
<dbReference type="SUPFAM" id="SSF52218">
    <property type="entry name" value="Flavoproteins"/>
    <property type="match status" value="1"/>
</dbReference>
<protein>
    <submittedName>
        <fullName evidence="3">Flavodoxin</fullName>
    </submittedName>
</protein>
<evidence type="ECO:0000313" key="3">
    <source>
        <dbReference type="EMBL" id="CUP52115.1"/>
    </source>
</evidence>
<dbReference type="InterPro" id="IPR008254">
    <property type="entry name" value="Flavodoxin/NO_synth"/>
</dbReference>
<feature type="domain" description="Flavodoxin-like" evidence="2">
    <location>
        <begin position="78"/>
        <end position="221"/>
    </location>
</feature>
<dbReference type="EMBL" id="CZBI01000001">
    <property type="protein sequence ID" value="CUP52115.1"/>
    <property type="molecule type" value="Genomic_DNA"/>
</dbReference>
<evidence type="ECO:0000259" key="2">
    <source>
        <dbReference type="Pfam" id="PF12682"/>
    </source>
</evidence>
<dbReference type="Gene3D" id="3.40.50.360">
    <property type="match status" value="1"/>
</dbReference>
<dbReference type="Pfam" id="PF12682">
    <property type="entry name" value="Flavodoxin_4"/>
    <property type="match status" value="1"/>
</dbReference>
<feature type="signal peptide" evidence="1">
    <location>
        <begin position="1"/>
        <end position="24"/>
    </location>
</feature>
<dbReference type="InterPro" id="IPR029039">
    <property type="entry name" value="Flavoprotein-like_sf"/>
</dbReference>
<dbReference type="PANTHER" id="PTHR39201:SF1">
    <property type="entry name" value="FLAVODOXIN-LIKE DOMAIN-CONTAINING PROTEIN"/>
    <property type="match status" value="1"/>
</dbReference>
<proteinExistence type="predicted"/>
<evidence type="ECO:0000313" key="4">
    <source>
        <dbReference type="Proteomes" id="UP000095541"/>
    </source>
</evidence>
<evidence type="ECO:0000256" key="1">
    <source>
        <dbReference type="SAM" id="SignalP"/>
    </source>
</evidence>
<accession>A0A174P1J4</accession>
<gene>
    <name evidence="3" type="ORF">ERS852557_00870</name>
</gene>
<reference evidence="3 4" key="1">
    <citation type="submission" date="2015-09" db="EMBL/GenBank/DDBJ databases">
        <authorList>
            <consortium name="Pathogen Informatics"/>
        </authorList>
    </citation>
    <scope>NUCLEOTIDE SEQUENCE [LARGE SCALE GENOMIC DNA]</scope>
    <source>
        <strain evidence="3 4">2789STDY5834945</strain>
    </source>
</reference>
<feature type="chain" id="PRO_5008029633" evidence="1">
    <location>
        <begin position="25"/>
        <end position="225"/>
    </location>
</feature>
<dbReference type="RefSeq" id="WP_155521365.1">
    <property type="nucleotide sequence ID" value="NZ_CZBI01000001.1"/>
</dbReference>
<organism evidence="3 4">
    <name type="scientific">Bacteroides thetaiotaomicron</name>
    <dbReference type="NCBI Taxonomy" id="818"/>
    <lineage>
        <taxon>Bacteria</taxon>
        <taxon>Pseudomonadati</taxon>
        <taxon>Bacteroidota</taxon>
        <taxon>Bacteroidia</taxon>
        <taxon>Bacteroidales</taxon>
        <taxon>Bacteroidaceae</taxon>
        <taxon>Bacteroides</taxon>
    </lineage>
</organism>